<evidence type="ECO:0000313" key="1">
    <source>
        <dbReference type="EMBL" id="AOV96223.1"/>
    </source>
</evidence>
<gene>
    <name evidence="1" type="ORF">A9798_04190</name>
</gene>
<keyword evidence="2" id="KW-1185">Reference proteome</keyword>
<dbReference type="EMBL" id="CP016043">
    <property type="protein sequence ID" value="AOV96223.1"/>
    <property type="molecule type" value="Genomic_DNA"/>
</dbReference>
<evidence type="ECO:0000313" key="2">
    <source>
        <dbReference type="Proteomes" id="UP000175893"/>
    </source>
</evidence>
<reference evidence="1 2" key="1">
    <citation type="submission" date="2016-06" db="EMBL/GenBank/DDBJ databases">
        <title>Complete genome sequence of Edwardsiella hoshinae ATCC 35051.</title>
        <authorList>
            <person name="Reichley S.R."/>
            <person name="Waldbieser G.C."/>
            <person name="Lawrence M.L."/>
            <person name="Griffin M.J."/>
        </authorList>
    </citation>
    <scope>NUCLEOTIDE SEQUENCE [LARGE SCALE GENOMIC DNA]</scope>
    <source>
        <strain evidence="1 2">ATCC 35051</strain>
    </source>
</reference>
<protein>
    <submittedName>
        <fullName evidence="1">Uncharacterized protein</fullName>
    </submittedName>
</protein>
<name>A0ABM6EH36_9GAMM</name>
<sequence>MRTNMEFHYERVFAPQATRIVHRLTYVPALQTGDRIIMQIDRPRRYAIMRDQTLTHFLFSAFNRHFSIGVGIKGCPIEAKKAVFSLKIGSLFYRWANRYPIWWYPCVDAGGGLRWGDTLSLKAQRSRSQRIAISLTPRPSYLSSAGVQHSL</sequence>
<accession>A0ABM6EH36</accession>
<proteinExistence type="predicted"/>
<organism evidence="1 2">
    <name type="scientific">Edwardsiella hoshinae</name>
    <dbReference type="NCBI Taxonomy" id="93378"/>
    <lineage>
        <taxon>Bacteria</taxon>
        <taxon>Pseudomonadati</taxon>
        <taxon>Pseudomonadota</taxon>
        <taxon>Gammaproteobacteria</taxon>
        <taxon>Enterobacterales</taxon>
        <taxon>Hafniaceae</taxon>
        <taxon>Edwardsiella</taxon>
    </lineage>
</organism>
<dbReference type="Proteomes" id="UP000175893">
    <property type="component" value="Chromosome"/>
</dbReference>